<feature type="binding site" evidence="5">
    <location>
        <position position="238"/>
    </location>
    <ligand>
        <name>S-adenosyl-L-methionine</name>
        <dbReference type="ChEBI" id="CHEBI:59789"/>
    </ligand>
</feature>
<protein>
    <recommendedName>
        <fullName evidence="6">SAM-dependent MTase RsmB/NOP-type domain-containing protein</fullName>
    </recommendedName>
</protein>
<dbReference type="PROSITE" id="PS51686">
    <property type="entry name" value="SAM_MT_RSMB_NOP"/>
    <property type="match status" value="1"/>
</dbReference>
<evidence type="ECO:0000256" key="5">
    <source>
        <dbReference type="PROSITE-ProRule" id="PRU01023"/>
    </source>
</evidence>
<sequence length="368" mass="41428">METKKFYERCSRMLRDIKEKRTGIKTACYKTEMPKKYMAVLSSILRKYDTLLRVVNALPQEIRSKWHAVVICYEILYGNKRESTQFNKKLISQVKDTYNSLGIIERNTPKDTTPQYIRINTLKATETVISSLSTEVTCIPHVYKSLERVNWSKLVSFQQGLFFIQDLSSCMPAYVLNPPSNTVVLDACAAPGNKTTHLAMISPSSTVYAIEKDIDRYTILREMVEKSGAENIVTIHGDFLGISHGTLPGVEYILVDPSCSGSGMHPGEEKEMERLKGLCAFQVKALSMALGYPDVKRVVYSTCSIYEEENEAVVDEVLKAHPGFMVERALPEWPGRGVPGYAFSGDVVRCGQETETKGFFLASIVRRK</sequence>
<keyword evidence="1 5" id="KW-0489">Methyltransferase</keyword>
<feature type="domain" description="SAM-dependent MTase RsmB/NOP-type" evidence="6">
    <location>
        <begin position="93"/>
        <end position="367"/>
    </location>
</feature>
<feature type="active site" description="Nucleophile" evidence="5">
    <location>
        <position position="303"/>
    </location>
</feature>
<organism evidence="7 8">
    <name type="scientific">Nematocida ausubeli (strain ATCC PRA-371 / ERTm2)</name>
    <name type="common">Nematode killer fungus</name>
    <dbReference type="NCBI Taxonomy" id="1913371"/>
    <lineage>
        <taxon>Eukaryota</taxon>
        <taxon>Fungi</taxon>
        <taxon>Fungi incertae sedis</taxon>
        <taxon>Microsporidia</taxon>
        <taxon>Nematocida</taxon>
    </lineage>
</organism>
<dbReference type="InterPro" id="IPR001678">
    <property type="entry name" value="MeTrfase_RsmB-F_NOP2_dom"/>
</dbReference>
<dbReference type="InterPro" id="IPR023267">
    <property type="entry name" value="RCMT"/>
</dbReference>
<comment type="similarity">
    <text evidence="5">Belongs to the class I-like SAM-binding methyltransferase superfamily. RsmB/NOP family.</text>
</comment>
<evidence type="ECO:0000256" key="1">
    <source>
        <dbReference type="ARBA" id="ARBA00022603"/>
    </source>
</evidence>
<keyword evidence="4 5" id="KW-0694">RNA-binding</keyword>
<dbReference type="PRINTS" id="PR02008">
    <property type="entry name" value="RCMTFAMILY"/>
</dbReference>
<reference evidence="7 8" key="1">
    <citation type="journal article" date="2014" name="Genome Announc.">
        <title>Genome Sequence of the Microsporidian Species Nematocida sp1 Strain ERTm6 (ATCC PRA-372).</title>
        <authorList>
            <person name="Bakowski M.A."/>
            <person name="Priest M."/>
            <person name="Young S."/>
            <person name="Cuomo C.A."/>
            <person name="Troemel E.R."/>
        </authorList>
    </citation>
    <scope>NUCLEOTIDE SEQUENCE [LARGE SCALE GENOMIC DNA]</scope>
    <source>
        <strain evidence="7 8">ERTm6</strain>
    </source>
</reference>
<keyword evidence="2 5" id="KW-0808">Transferase</keyword>
<dbReference type="GO" id="GO:0008173">
    <property type="term" value="F:RNA methyltransferase activity"/>
    <property type="evidence" value="ECO:0007669"/>
    <property type="project" value="InterPro"/>
</dbReference>
<dbReference type="InterPro" id="IPR049560">
    <property type="entry name" value="MeTrfase_RsmB-F_NOP2_cat"/>
</dbReference>
<dbReference type="HOGENOM" id="CLU_005316_7_4_1"/>
<feature type="binding site" evidence="5">
    <location>
        <begin position="188"/>
        <end position="194"/>
    </location>
    <ligand>
        <name>S-adenosyl-L-methionine</name>
        <dbReference type="ChEBI" id="CHEBI:59789"/>
    </ligand>
</feature>
<dbReference type="Pfam" id="PF01189">
    <property type="entry name" value="Methyltr_RsmB-F"/>
    <property type="match status" value="1"/>
</dbReference>
<comment type="caution">
    <text evidence="7">The sequence shown here is derived from an EMBL/GenBank/DDBJ whole genome shotgun (WGS) entry which is preliminary data.</text>
</comment>
<dbReference type="AlphaFoldDB" id="A0A086J0X5"/>
<dbReference type="GO" id="GO:0005730">
    <property type="term" value="C:nucleolus"/>
    <property type="evidence" value="ECO:0007669"/>
    <property type="project" value="TreeGrafter"/>
</dbReference>
<dbReference type="GeneID" id="77676750"/>
<proteinExistence type="inferred from homology"/>
<evidence type="ECO:0000313" key="7">
    <source>
        <dbReference type="EMBL" id="KFG25793.1"/>
    </source>
</evidence>
<dbReference type="PANTHER" id="PTHR22807">
    <property type="entry name" value="NOP2 YEAST -RELATED NOL1/NOP2/FMU SUN DOMAIN-CONTAINING"/>
    <property type="match status" value="1"/>
</dbReference>
<evidence type="ECO:0000256" key="3">
    <source>
        <dbReference type="ARBA" id="ARBA00022691"/>
    </source>
</evidence>
<evidence type="ECO:0000256" key="2">
    <source>
        <dbReference type="ARBA" id="ARBA00022679"/>
    </source>
</evidence>
<gene>
    <name evidence="7" type="ORF">NESG_01777</name>
</gene>
<feature type="binding site" evidence="5">
    <location>
        <position position="256"/>
    </location>
    <ligand>
        <name>S-adenosyl-L-methionine</name>
        <dbReference type="ChEBI" id="CHEBI:59789"/>
    </ligand>
</feature>
<feature type="binding site" evidence="5">
    <location>
        <position position="211"/>
    </location>
    <ligand>
        <name>S-adenosyl-L-methionine</name>
        <dbReference type="ChEBI" id="CHEBI:59789"/>
    </ligand>
</feature>
<dbReference type="EMBL" id="AKIJ01000004">
    <property type="protein sequence ID" value="KFG25793.1"/>
    <property type="molecule type" value="Genomic_DNA"/>
</dbReference>
<dbReference type="InterPro" id="IPR029063">
    <property type="entry name" value="SAM-dependent_MTases_sf"/>
</dbReference>
<dbReference type="Gene3D" id="3.30.70.1170">
    <property type="entry name" value="Sun protein, domain 3"/>
    <property type="match status" value="1"/>
</dbReference>
<keyword evidence="8" id="KW-1185">Reference proteome</keyword>
<keyword evidence="3 5" id="KW-0949">S-adenosyl-L-methionine</keyword>
<accession>A0A086J0X5</accession>
<dbReference type="Gene3D" id="3.40.50.150">
    <property type="entry name" value="Vaccinia Virus protein VP39"/>
    <property type="match status" value="1"/>
</dbReference>
<evidence type="ECO:0000259" key="6">
    <source>
        <dbReference type="PROSITE" id="PS51686"/>
    </source>
</evidence>
<dbReference type="Proteomes" id="UP000054524">
    <property type="component" value="Unassembled WGS sequence"/>
</dbReference>
<dbReference type="SUPFAM" id="SSF53335">
    <property type="entry name" value="S-adenosyl-L-methionine-dependent methyltransferases"/>
    <property type="match status" value="1"/>
</dbReference>
<evidence type="ECO:0000256" key="4">
    <source>
        <dbReference type="ARBA" id="ARBA00022884"/>
    </source>
</evidence>
<evidence type="ECO:0000313" key="8">
    <source>
        <dbReference type="Proteomes" id="UP000054524"/>
    </source>
</evidence>
<dbReference type="GO" id="GO:0003723">
    <property type="term" value="F:RNA binding"/>
    <property type="evidence" value="ECO:0007669"/>
    <property type="project" value="UniProtKB-UniRule"/>
</dbReference>
<name>A0A086J0X5_NEMA1</name>
<dbReference type="PANTHER" id="PTHR22807:SF4">
    <property type="entry name" value="28S RRNA (CYTOSINE-C(5))-METHYLTRANSFERASE"/>
    <property type="match status" value="1"/>
</dbReference>
<dbReference type="GO" id="GO:0070475">
    <property type="term" value="P:rRNA base methylation"/>
    <property type="evidence" value="ECO:0007669"/>
    <property type="project" value="TreeGrafter"/>
</dbReference>
<dbReference type="CDD" id="cd02440">
    <property type="entry name" value="AdoMet_MTases"/>
    <property type="match status" value="1"/>
</dbReference>
<dbReference type="RefSeq" id="XP_052904348.1">
    <property type="nucleotide sequence ID" value="XM_053049398.1"/>
</dbReference>